<evidence type="ECO:0000256" key="3">
    <source>
        <dbReference type="ARBA" id="ARBA00022737"/>
    </source>
</evidence>
<dbReference type="Gene3D" id="2.10.25.10">
    <property type="entry name" value="Laminin"/>
    <property type="match status" value="6"/>
</dbReference>
<dbReference type="SMART" id="SM00179">
    <property type="entry name" value="EGF_CA"/>
    <property type="match status" value="4"/>
</dbReference>
<keyword evidence="2" id="KW-0732">Signal</keyword>
<keyword evidence="8" id="KW-1185">Reference proteome</keyword>
<evidence type="ECO:0000256" key="1">
    <source>
        <dbReference type="ARBA" id="ARBA00022536"/>
    </source>
</evidence>
<evidence type="ECO:0000313" key="8">
    <source>
        <dbReference type="Proteomes" id="UP001162156"/>
    </source>
</evidence>
<reference evidence="7" key="1">
    <citation type="journal article" date="2023" name="Insect Mol. Biol.">
        <title>Genome sequencing provides insights into the evolution of gene families encoding plant cell wall-degrading enzymes in longhorned beetles.</title>
        <authorList>
            <person name="Shin N.R."/>
            <person name="Okamura Y."/>
            <person name="Kirsch R."/>
            <person name="Pauchet Y."/>
        </authorList>
    </citation>
    <scope>NUCLEOTIDE SEQUENCE</scope>
    <source>
        <strain evidence="7">RBIC_L_NR</strain>
    </source>
</reference>
<dbReference type="InterPro" id="IPR000152">
    <property type="entry name" value="EGF-type_Asp/Asn_hydroxyl_site"/>
</dbReference>
<dbReference type="InterPro" id="IPR018097">
    <property type="entry name" value="EGF_Ca-bd_CS"/>
</dbReference>
<dbReference type="PROSITE" id="PS01186">
    <property type="entry name" value="EGF_2"/>
    <property type="match status" value="4"/>
</dbReference>
<keyword evidence="4" id="KW-1015">Disulfide bond</keyword>
<organism evidence="7 8">
    <name type="scientific">Rhamnusium bicolor</name>
    <dbReference type="NCBI Taxonomy" id="1586634"/>
    <lineage>
        <taxon>Eukaryota</taxon>
        <taxon>Metazoa</taxon>
        <taxon>Ecdysozoa</taxon>
        <taxon>Arthropoda</taxon>
        <taxon>Hexapoda</taxon>
        <taxon>Insecta</taxon>
        <taxon>Pterygota</taxon>
        <taxon>Neoptera</taxon>
        <taxon>Endopterygota</taxon>
        <taxon>Coleoptera</taxon>
        <taxon>Polyphaga</taxon>
        <taxon>Cucujiformia</taxon>
        <taxon>Chrysomeloidea</taxon>
        <taxon>Cerambycidae</taxon>
        <taxon>Lepturinae</taxon>
        <taxon>Rhagiini</taxon>
        <taxon>Rhamnusium</taxon>
    </lineage>
</organism>
<protein>
    <recommendedName>
        <fullName evidence="6">EGF-like domain-containing protein</fullName>
    </recommendedName>
</protein>
<dbReference type="PROSITE" id="PS01187">
    <property type="entry name" value="EGF_CA"/>
    <property type="match status" value="4"/>
</dbReference>
<sequence>MLINQEAKCICSTGYSGTSSGCIDIDECSGNPCPSGAICKNEPGTFSCQCPGGTVGDPYRSGCIKTDNPTGCSDTNPCPTGEQCILDEYLQESVCICVQGYVRDHDTGKCRDNDECTELRDKPACGINAICKNLPGSYDCQCPPGFNGNPFLECLECNSPDCRCQPPYKLNDGNCVLASCEPDGTCPSGAECITITGGVSYCACPKGFRALPDGSCVDINECMEQQQVCGYGAECTNRPGSYECNCPLGYSGDPYNGLCSPAQKKCINDKECSQNERCVQPGECVCPPPFFTDPQDDNKCKSPCERHPCGLNSKCTPTDPPKCICEKGFQGDALQGCVDINECADVPCAYGALCLNLKGGYKCICPKGMTGDAYKGGCILETPGVKSECQSNHDCASTLSCHDGTCISPCATALCGPHAYCEPEDHVARCICNVGFAEDSEGQCVSSKY</sequence>
<dbReference type="SMART" id="SM00181">
    <property type="entry name" value="EGF"/>
    <property type="match status" value="9"/>
</dbReference>
<keyword evidence="1 5" id="KW-0245">EGF-like domain</keyword>
<accession>A0AAV8XE88</accession>
<evidence type="ECO:0000256" key="4">
    <source>
        <dbReference type="ARBA" id="ARBA00023157"/>
    </source>
</evidence>
<feature type="domain" description="EGF-like" evidence="6">
    <location>
        <begin position="24"/>
        <end position="64"/>
    </location>
</feature>
<dbReference type="InterPro" id="IPR006150">
    <property type="entry name" value="Cys_repeat_1"/>
</dbReference>
<dbReference type="SUPFAM" id="SSF57184">
    <property type="entry name" value="Growth factor receptor domain"/>
    <property type="match status" value="1"/>
</dbReference>
<dbReference type="Pfam" id="PF12947">
    <property type="entry name" value="EGF_3"/>
    <property type="match status" value="1"/>
</dbReference>
<dbReference type="InterPro" id="IPR009030">
    <property type="entry name" value="Growth_fac_rcpt_cys_sf"/>
</dbReference>
<dbReference type="PANTHER" id="PTHR22963:SF39">
    <property type="entry name" value="DUMPY"/>
    <property type="match status" value="1"/>
</dbReference>
<dbReference type="Pfam" id="PF07645">
    <property type="entry name" value="EGF_CA"/>
    <property type="match status" value="3"/>
</dbReference>
<name>A0AAV8XE88_9CUCU</name>
<dbReference type="InterPro" id="IPR049883">
    <property type="entry name" value="NOTCH1_EGF-like"/>
</dbReference>
<dbReference type="InterPro" id="IPR024731">
    <property type="entry name" value="NELL2-like_EGF"/>
</dbReference>
<dbReference type="AlphaFoldDB" id="A0AAV8XE88"/>
<evidence type="ECO:0000256" key="2">
    <source>
        <dbReference type="ARBA" id="ARBA00022729"/>
    </source>
</evidence>
<evidence type="ECO:0000313" key="7">
    <source>
        <dbReference type="EMBL" id="KAJ8936985.1"/>
    </source>
</evidence>
<dbReference type="InterPro" id="IPR000742">
    <property type="entry name" value="EGF"/>
</dbReference>
<dbReference type="PANTHER" id="PTHR22963">
    <property type="entry name" value="ENDOGLIN-RELATED"/>
    <property type="match status" value="1"/>
</dbReference>
<dbReference type="PROSITE" id="PS00010">
    <property type="entry name" value="ASX_HYDROXYL"/>
    <property type="match status" value="4"/>
</dbReference>
<gene>
    <name evidence="7" type="ORF">NQ314_012067</name>
</gene>
<dbReference type="InterPro" id="IPR001881">
    <property type="entry name" value="EGF-like_Ca-bd_dom"/>
</dbReference>
<dbReference type="SMART" id="SM00289">
    <property type="entry name" value="WR1"/>
    <property type="match status" value="3"/>
</dbReference>
<dbReference type="CDD" id="cd00054">
    <property type="entry name" value="EGF_CA"/>
    <property type="match status" value="4"/>
</dbReference>
<dbReference type="PROSITE" id="PS50026">
    <property type="entry name" value="EGF_3"/>
    <property type="match status" value="4"/>
</dbReference>
<proteinExistence type="predicted"/>
<feature type="domain" description="EGF-like" evidence="6">
    <location>
        <begin position="218"/>
        <end position="260"/>
    </location>
</feature>
<comment type="caution">
    <text evidence="5">Lacks conserved residue(s) required for the propagation of feature annotation.</text>
</comment>
<dbReference type="SUPFAM" id="SSF57196">
    <property type="entry name" value="EGF/Laminin"/>
    <property type="match status" value="3"/>
</dbReference>
<dbReference type="Proteomes" id="UP001162156">
    <property type="component" value="Unassembled WGS sequence"/>
</dbReference>
<keyword evidence="3" id="KW-0677">Repeat</keyword>
<dbReference type="FunFam" id="2.10.25.10:FF:000038">
    <property type="entry name" value="Fibrillin 2"/>
    <property type="match status" value="4"/>
</dbReference>
<comment type="caution">
    <text evidence="7">The sequence shown here is derived from an EMBL/GenBank/DDBJ whole genome shotgun (WGS) entry which is preliminary data.</text>
</comment>
<feature type="domain" description="EGF-like" evidence="6">
    <location>
        <begin position="339"/>
        <end position="372"/>
    </location>
</feature>
<dbReference type="EMBL" id="JANEYF010003362">
    <property type="protein sequence ID" value="KAJ8936985.1"/>
    <property type="molecule type" value="Genomic_DNA"/>
</dbReference>
<evidence type="ECO:0000259" key="6">
    <source>
        <dbReference type="PROSITE" id="PS50026"/>
    </source>
</evidence>
<evidence type="ECO:0000256" key="5">
    <source>
        <dbReference type="PROSITE-ProRule" id="PRU00076"/>
    </source>
</evidence>
<dbReference type="GO" id="GO:0005509">
    <property type="term" value="F:calcium ion binding"/>
    <property type="evidence" value="ECO:0007669"/>
    <property type="project" value="InterPro"/>
</dbReference>
<feature type="domain" description="EGF-like" evidence="6">
    <location>
        <begin position="112"/>
        <end position="155"/>
    </location>
</feature>